<evidence type="ECO:0000313" key="3">
    <source>
        <dbReference type="Proteomes" id="UP000641514"/>
    </source>
</evidence>
<reference evidence="2" key="1">
    <citation type="journal article" date="2014" name="Int. J. Syst. Evol. Microbiol.">
        <title>Complete genome sequence of Corynebacterium casei LMG S-19264T (=DSM 44701T), isolated from a smear-ripened cheese.</title>
        <authorList>
            <consortium name="US DOE Joint Genome Institute (JGI-PGF)"/>
            <person name="Walter F."/>
            <person name="Albersmeier A."/>
            <person name="Kalinowski J."/>
            <person name="Ruckert C."/>
        </authorList>
    </citation>
    <scope>NUCLEOTIDE SEQUENCE</scope>
    <source>
        <strain evidence="2">CGMCC 1.15478</strain>
    </source>
</reference>
<dbReference type="InterPro" id="IPR001242">
    <property type="entry name" value="Condensation_dom"/>
</dbReference>
<organism evidence="2 3">
    <name type="scientific">Hoyosella rhizosphaerae</name>
    <dbReference type="NCBI Taxonomy" id="1755582"/>
    <lineage>
        <taxon>Bacteria</taxon>
        <taxon>Bacillati</taxon>
        <taxon>Actinomycetota</taxon>
        <taxon>Actinomycetes</taxon>
        <taxon>Mycobacteriales</taxon>
        <taxon>Hoyosellaceae</taxon>
        <taxon>Hoyosella</taxon>
    </lineage>
</organism>
<dbReference type="SUPFAM" id="SSF52777">
    <property type="entry name" value="CoA-dependent acyltransferases"/>
    <property type="match status" value="2"/>
</dbReference>
<accession>A0A916UAS7</accession>
<keyword evidence="3" id="KW-1185">Reference proteome</keyword>
<dbReference type="GO" id="GO:0016746">
    <property type="term" value="F:acyltransferase activity"/>
    <property type="evidence" value="ECO:0007669"/>
    <property type="project" value="UniProtKB-KW"/>
</dbReference>
<gene>
    <name evidence="2" type="primary">papA3</name>
    <name evidence="2" type="ORF">GCM10011410_17330</name>
</gene>
<reference evidence="2" key="2">
    <citation type="submission" date="2020-09" db="EMBL/GenBank/DDBJ databases">
        <authorList>
            <person name="Sun Q."/>
            <person name="Zhou Y."/>
        </authorList>
    </citation>
    <scope>NUCLEOTIDE SEQUENCE</scope>
    <source>
        <strain evidence="2">CGMCC 1.15478</strain>
    </source>
</reference>
<proteinExistence type="predicted"/>
<dbReference type="Pfam" id="PF00668">
    <property type="entry name" value="Condensation"/>
    <property type="match status" value="1"/>
</dbReference>
<dbReference type="EMBL" id="BMJH01000002">
    <property type="protein sequence ID" value="GGC65384.1"/>
    <property type="molecule type" value="Genomic_DNA"/>
</dbReference>
<keyword evidence="2" id="KW-0808">Transferase</keyword>
<dbReference type="RefSeq" id="WP_188673309.1">
    <property type="nucleotide sequence ID" value="NZ_BMJH01000002.1"/>
</dbReference>
<sequence length="488" mass="53078">MILGALSRWNPYAGTPIDVTFTVTPHAAPEQHPVSFLQRDHLTSARTSAARSSAARSNAARPAEPYRAYIGGLTRIDHPLDTTTLASAISDFIATHENTRTWFDYTDNNFTRLVASTSDVAIDIKRGDNTDGPQLIKYVEDRLSTECEPWSPPCCAFGAIDHGDHFTLYYAADHAITDGISHGLAINEIAQRYLAHTTNSTFTYPVELAQPHSTFTQREYDAATNFAGDTAAQQQWADLFAAGGWRIPRFPLNLGLDPGETAPVRIVENHLLTSADADAFEHVCAAHDTRPSGAIFAALALAEHELAGNTTYFGLTVLSTRAPENALSQGWFCNFVPVTFPVPQTPNLAFTHLLQPAQQAFNTAKTLAGTPVHAAISTFVAAGKLAPPTQTPQMVNYLDTRRVPGSNTSPHDNALIFTGEGRTANANMWVVRTNQGLFLNSQTPNTPYAQEVLATYFQHIKTIFTAVAHNGDYVSAGRAPAQIMHHPQ</sequence>
<dbReference type="Gene3D" id="3.30.559.10">
    <property type="entry name" value="Chloramphenicol acetyltransferase-like domain"/>
    <property type="match status" value="1"/>
</dbReference>
<dbReference type="AlphaFoldDB" id="A0A916UAS7"/>
<dbReference type="GO" id="GO:0008610">
    <property type="term" value="P:lipid biosynthetic process"/>
    <property type="evidence" value="ECO:0007669"/>
    <property type="project" value="UniProtKB-ARBA"/>
</dbReference>
<protein>
    <submittedName>
        <fullName evidence="2">Acyltransferase</fullName>
    </submittedName>
</protein>
<dbReference type="InterPro" id="IPR023213">
    <property type="entry name" value="CAT-like_dom_sf"/>
</dbReference>
<name>A0A916UAS7_9ACTN</name>
<comment type="caution">
    <text evidence="2">The sequence shown here is derived from an EMBL/GenBank/DDBJ whole genome shotgun (WGS) entry which is preliminary data.</text>
</comment>
<evidence type="ECO:0000259" key="1">
    <source>
        <dbReference type="Pfam" id="PF00668"/>
    </source>
</evidence>
<keyword evidence="2" id="KW-0012">Acyltransferase</keyword>
<dbReference type="Gene3D" id="3.30.559.30">
    <property type="entry name" value="Nonribosomal peptide synthetase, condensation domain"/>
    <property type="match status" value="1"/>
</dbReference>
<dbReference type="Proteomes" id="UP000641514">
    <property type="component" value="Unassembled WGS sequence"/>
</dbReference>
<evidence type="ECO:0000313" key="2">
    <source>
        <dbReference type="EMBL" id="GGC65384.1"/>
    </source>
</evidence>
<feature type="domain" description="Condensation" evidence="1">
    <location>
        <begin position="75"/>
        <end position="371"/>
    </location>
</feature>